<dbReference type="NCBIfam" id="NF005698">
    <property type="entry name" value="PRK07508.1"/>
    <property type="match status" value="1"/>
</dbReference>
<keyword evidence="2" id="KW-0032">Aminotransferase</keyword>
<dbReference type="RefSeq" id="WP_263741838.1">
    <property type="nucleotide sequence ID" value="NZ_JAOWKZ010000005.1"/>
</dbReference>
<dbReference type="Proteomes" id="UP001652564">
    <property type="component" value="Unassembled WGS sequence"/>
</dbReference>
<dbReference type="InterPro" id="IPR015890">
    <property type="entry name" value="Chorismate_C"/>
</dbReference>
<feature type="domain" description="Chorismate-utilising enzyme C-terminal" evidence="1">
    <location>
        <begin position="113"/>
        <end position="367"/>
    </location>
</feature>
<dbReference type="PANTHER" id="PTHR11236:SF50">
    <property type="entry name" value="AMINODEOXYCHORISMATE SYNTHASE COMPONENT 1"/>
    <property type="match status" value="1"/>
</dbReference>
<dbReference type="PANTHER" id="PTHR11236">
    <property type="entry name" value="AMINOBENZOATE/ANTHRANILATE SYNTHASE"/>
    <property type="match status" value="1"/>
</dbReference>
<comment type="caution">
    <text evidence="2">The sequence shown here is derived from an EMBL/GenBank/DDBJ whole genome shotgun (WGS) entry which is preliminary data.</text>
</comment>
<dbReference type="NCBIfam" id="TIGR00553">
    <property type="entry name" value="pabB"/>
    <property type="match status" value="1"/>
</dbReference>
<dbReference type="InterPro" id="IPR019999">
    <property type="entry name" value="Anth_synth_I-like"/>
</dbReference>
<evidence type="ECO:0000259" key="1">
    <source>
        <dbReference type="Pfam" id="PF00425"/>
    </source>
</evidence>
<dbReference type="Gene3D" id="3.60.120.10">
    <property type="entry name" value="Anthranilate synthase"/>
    <property type="match status" value="1"/>
</dbReference>
<accession>A0ABT2ZUY8</accession>
<keyword evidence="2" id="KW-0808">Transferase</keyword>
<protein>
    <submittedName>
        <fullName evidence="2">Aminodeoxychorismate synthase component I</fullName>
        <ecNumber evidence="2">2.6.1.85</ecNumber>
    </submittedName>
</protein>
<evidence type="ECO:0000313" key="2">
    <source>
        <dbReference type="EMBL" id="MCV2874516.1"/>
    </source>
</evidence>
<keyword evidence="3" id="KW-1185">Reference proteome</keyword>
<dbReference type="Pfam" id="PF00425">
    <property type="entry name" value="Chorismate_bind"/>
    <property type="match status" value="1"/>
</dbReference>
<dbReference type="SUPFAM" id="SSF56322">
    <property type="entry name" value="ADC synthase"/>
    <property type="match status" value="1"/>
</dbReference>
<dbReference type="EC" id="2.6.1.85" evidence="2"/>
<dbReference type="InterPro" id="IPR005802">
    <property type="entry name" value="ADC_synth_comp_1"/>
</dbReference>
<dbReference type="PRINTS" id="PR00095">
    <property type="entry name" value="ANTSNTHASEI"/>
</dbReference>
<dbReference type="GO" id="GO:0046820">
    <property type="term" value="F:4-amino-4-deoxychorismate synthase activity"/>
    <property type="evidence" value="ECO:0007669"/>
    <property type="project" value="UniProtKB-EC"/>
</dbReference>
<dbReference type="InterPro" id="IPR005801">
    <property type="entry name" value="ADC_synthase"/>
</dbReference>
<sequence length="377" mass="40309">MILLEHGPDGAPALFDRPRRLIRADGPEEVAPALAALDKAQADGLWIAGFASYELGYALEPRLEALMPEGRRVPLLAFGIYDAPKNAGGALAEAAAEAGAARLSRPEPVWSAADHGAALARIHDYIGAGDIYQANLTMQMWATRSGSALGLYGALAARQPVRHGAFVALDDLPVLVSRSPELFFATDARGRIETRPMKGTAPRASNPAHDAALKMELQQSLKNRAENLMIVDLLRNDISRICEIGSVRVPELYAIESYATVHQMVSRVTGQLQPGTEPSALFRALFPCGSITGAPKIRAMEIIRELESGPRGAYCGAIGWMGPDGASSFNVSIRTLTLYGETEVEFGVGGGIVADSTAAGEYEEALWKARFAELIQD</sequence>
<gene>
    <name evidence="2" type="ORF">OEZ71_19630</name>
</gene>
<proteinExistence type="predicted"/>
<name>A0ABT2ZUY8_9RHOB</name>
<evidence type="ECO:0000313" key="3">
    <source>
        <dbReference type="Proteomes" id="UP001652564"/>
    </source>
</evidence>
<dbReference type="EMBL" id="JAOWKZ010000005">
    <property type="protein sequence ID" value="MCV2874516.1"/>
    <property type="molecule type" value="Genomic_DNA"/>
</dbReference>
<reference evidence="2 3" key="1">
    <citation type="submission" date="2022-10" db="EMBL/GenBank/DDBJ databases">
        <title>Defluviimonas sp. nov., isolated from ocean surface sediments.</title>
        <authorList>
            <person name="He W."/>
            <person name="Wang L."/>
            <person name="Zhang D.-F."/>
        </authorList>
    </citation>
    <scope>NUCLEOTIDE SEQUENCE [LARGE SCALE GENOMIC DNA]</scope>
    <source>
        <strain evidence="2 3">WL0050</strain>
    </source>
</reference>
<organism evidence="2 3">
    <name type="scientific">Albidovulum litorale</name>
    <dbReference type="NCBI Taxonomy" id="2984134"/>
    <lineage>
        <taxon>Bacteria</taxon>
        <taxon>Pseudomonadati</taxon>
        <taxon>Pseudomonadota</taxon>
        <taxon>Alphaproteobacteria</taxon>
        <taxon>Rhodobacterales</taxon>
        <taxon>Paracoccaceae</taxon>
        <taxon>Albidovulum</taxon>
    </lineage>
</organism>